<evidence type="ECO:0000256" key="4">
    <source>
        <dbReference type="RuleBase" id="RU361156"/>
    </source>
</evidence>
<dbReference type="AlphaFoldDB" id="A0A067D8Y3"/>
<dbReference type="Gene3D" id="3.40.50.1820">
    <property type="entry name" value="alpha/beta hydrolase"/>
    <property type="match status" value="2"/>
</dbReference>
<sequence>SELVLLYENGPVHTANDLSLVWNDCSSDKASNLMFVDQLTENGVSNNLYDFLQAFFVEHPCYDKNDFYITGESYAGHYIPAFASPHYSTRKKYEGEYCYDLSIMEKFLNEKSVKDALGAMDIRFDLCNKNVSIALVFYLLSAENSKWVHAVEWSGRKDFEVALTAPFKVDGAKAGQMKSYRLLTLLRIYFCLFIENEVHNSGHMVPTG</sequence>
<dbReference type="SMR" id="A0A067D8Y3"/>
<dbReference type="GO" id="GO:0005576">
    <property type="term" value="C:extracellular region"/>
    <property type="evidence" value="ECO:0007669"/>
    <property type="project" value="UniProtKB-SubCell"/>
</dbReference>
<gene>
    <name evidence="5" type="ORF">CISIN_1g039388mg</name>
</gene>
<dbReference type="PANTHER" id="PTHR11802:SF350">
    <property type="entry name" value="CARBOXYPEPTIDASE"/>
    <property type="match status" value="1"/>
</dbReference>
<keyword evidence="4" id="KW-0378">Hydrolase</keyword>
<dbReference type="PRINTS" id="PR00724">
    <property type="entry name" value="CRBOXYPTASEC"/>
</dbReference>
<keyword evidence="6" id="KW-1185">Reference proteome</keyword>
<dbReference type="GO" id="GO:0004185">
    <property type="term" value="F:serine-type carboxypeptidase activity"/>
    <property type="evidence" value="ECO:0000318"/>
    <property type="project" value="GO_Central"/>
</dbReference>
<dbReference type="SUPFAM" id="SSF53474">
    <property type="entry name" value="alpha/beta-Hydrolases"/>
    <property type="match status" value="1"/>
</dbReference>
<accession>A0A067D8Y3</accession>
<dbReference type="EMBL" id="KK788986">
    <property type="protein sequence ID" value="KDO38020.1"/>
    <property type="molecule type" value="Genomic_DNA"/>
</dbReference>
<keyword evidence="4" id="KW-0645">Protease</keyword>
<dbReference type="PANTHER" id="PTHR11802">
    <property type="entry name" value="SERINE PROTEASE FAMILY S10 SERINE CARBOXYPEPTIDASE"/>
    <property type="match status" value="1"/>
</dbReference>
<evidence type="ECO:0000313" key="6">
    <source>
        <dbReference type="Proteomes" id="UP000027120"/>
    </source>
</evidence>
<evidence type="ECO:0000313" key="5">
    <source>
        <dbReference type="EMBL" id="KDO38020.1"/>
    </source>
</evidence>
<feature type="non-terminal residue" evidence="5">
    <location>
        <position position="1"/>
    </location>
</feature>
<dbReference type="Proteomes" id="UP000027120">
    <property type="component" value="Unassembled WGS sequence"/>
</dbReference>
<dbReference type="Pfam" id="PF00450">
    <property type="entry name" value="Peptidase_S10"/>
    <property type="match status" value="1"/>
</dbReference>
<organism evidence="5 6">
    <name type="scientific">Citrus sinensis</name>
    <name type="common">Sweet orange</name>
    <name type="synonym">Citrus aurantium var. sinensis</name>
    <dbReference type="NCBI Taxonomy" id="2711"/>
    <lineage>
        <taxon>Eukaryota</taxon>
        <taxon>Viridiplantae</taxon>
        <taxon>Streptophyta</taxon>
        <taxon>Embryophyta</taxon>
        <taxon>Tracheophyta</taxon>
        <taxon>Spermatophyta</taxon>
        <taxon>Magnoliopsida</taxon>
        <taxon>eudicotyledons</taxon>
        <taxon>Gunneridae</taxon>
        <taxon>Pentapetalae</taxon>
        <taxon>rosids</taxon>
        <taxon>malvids</taxon>
        <taxon>Sapindales</taxon>
        <taxon>Rutaceae</taxon>
        <taxon>Aurantioideae</taxon>
        <taxon>Citrus</taxon>
    </lineage>
</organism>
<keyword evidence="4" id="KW-0121">Carboxypeptidase</keyword>
<dbReference type="GO" id="GO:0005773">
    <property type="term" value="C:vacuole"/>
    <property type="evidence" value="ECO:0000318"/>
    <property type="project" value="GO_Central"/>
</dbReference>
<dbReference type="InterPro" id="IPR018202">
    <property type="entry name" value="Ser_caboxypep_ser_AS"/>
</dbReference>
<keyword evidence="3" id="KW-0964">Secreted</keyword>
<evidence type="ECO:0000256" key="3">
    <source>
        <dbReference type="ARBA" id="ARBA00022525"/>
    </source>
</evidence>
<dbReference type="InterPro" id="IPR029058">
    <property type="entry name" value="AB_hydrolase_fold"/>
</dbReference>
<proteinExistence type="inferred from homology"/>
<reference evidence="5 6" key="1">
    <citation type="submission" date="2014-04" db="EMBL/GenBank/DDBJ databases">
        <authorList>
            <consortium name="International Citrus Genome Consortium"/>
            <person name="Gmitter F."/>
            <person name="Chen C."/>
            <person name="Farmerie W."/>
            <person name="Harkins T."/>
            <person name="Desany B."/>
            <person name="Mohiuddin M."/>
            <person name="Kodira C."/>
            <person name="Borodovsky M."/>
            <person name="Lomsadze A."/>
            <person name="Burns P."/>
            <person name="Jenkins J."/>
            <person name="Prochnik S."/>
            <person name="Shu S."/>
            <person name="Chapman J."/>
            <person name="Pitluck S."/>
            <person name="Schmutz J."/>
            <person name="Rokhsar D."/>
        </authorList>
    </citation>
    <scope>NUCLEOTIDE SEQUENCE</scope>
</reference>
<dbReference type="GO" id="GO:0006508">
    <property type="term" value="P:proteolysis"/>
    <property type="evidence" value="ECO:0007669"/>
    <property type="project" value="UniProtKB-KW"/>
</dbReference>
<name>A0A067D8Y3_CITSI</name>
<evidence type="ECO:0000256" key="1">
    <source>
        <dbReference type="ARBA" id="ARBA00004613"/>
    </source>
</evidence>
<protein>
    <recommendedName>
        <fullName evidence="4">Carboxypeptidase</fullName>
        <ecNumber evidence="4">3.4.16.-</ecNumber>
    </recommendedName>
</protein>
<evidence type="ECO:0000256" key="2">
    <source>
        <dbReference type="ARBA" id="ARBA00009431"/>
    </source>
</evidence>
<dbReference type="PROSITE" id="PS00131">
    <property type="entry name" value="CARBOXYPEPT_SER_SER"/>
    <property type="match status" value="1"/>
</dbReference>
<dbReference type="EC" id="3.4.16.-" evidence="4"/>
<comment type="similarity">
    <text evidence="2 4">Belongs to the peptidase S10 family.</text>
</comment>
<dbReference type="InterPro" id="IPR001563">
    <property type="entry name" value="Peptidase_S10"/>
</dbReference>
<comment type="subcellular location">
    <subcellularLocation>
        <location evidence="1">Secreted</location>
    </subcellularLocation>
</comment>